<keyword evidence="3" id="KW-1185">Reference proteome</keyword>
<gene>
    <name evidence="2" type="ORF">AVEN_139314_1</name>
</gene>
<dbReference type="EMBL" id="BGPR01014712">
    <property type="protein sequence ID" value="GBN66369.1"/>
    <property type="molecule type" value="Genomic_DNA"/>
</dbReference>
<feature type="compositionally biased region" description="Polar residues" evidence="1">
    <location>
        <begin position="112"/>
        <end position="132"/>
    </location>
</feature>
<evidence type="ECO:0000313" key="3">
    <source>
        <dbReference type="Proteomes" id="UP000499080"/>
    </source>
</evidence>
<feature type="region of interest" description="Disordered" evidence="1">
    <location>
        <begin position="112"/>
        <end position="137"/>
    </location>
</feature>
<evidence type="ECO:0000313" key="2">
    <source>
        <dbReference type="EMBL" id="GBN66369.1"/>
    </source>
</evidence>
<name>A0A4Y2QT69_ARAVE</name>
<dbReference type="Proteomes" id="UP000499080">
    <property type="component" value="Unassembled WGS sequence"/>
</dbReference>
<sequence>MDDERGRSGQVNFARMIHRQWTKMERRANLNMAQMIRVVNFLLSGQKLQISRENNNRRRSRSGLVVKSRPGLKPDSTEEPLCKLVHVKSIGAKCPPVGVAWKFGEGVPAQVSSSSSDCGSNLRGPSQNSSRVASKRDFNVTKLNNRRTRYGLQT</sequence>
<comment type="caution">
    <text evidence="2">The sequence shown here is derived from an EMBL/GenBank/DDBJ whole genome shotgun (WGS) entry which is preliminary data.</text>
</comment>
<evidence type="ECO:0000256" key="1">
    <source>
        <dbReference type="SAM" id="MobiDB-lite"/>
    </source>
</evidence>
<reference evidence="2 3" key="1">
    <citation type="journal article" date="2019" name="Sci. Rep.">
        <title>Orb-weaving spider Araneus ventricosus genome elucidates the spidroin gene catalogue.</title>
        <authorList>
            <person name="Kono N."/>
            <person name="Nakamura H."/>
            <person name="Ohtoshi R."/>
            <person name="Moran D.A.P."/>
            <person name="Shinohara A."/>
            <person name="Yoshida Y."/>
            <person name="Fujiwara M."/>
            <person name="Mori M."/>
            <person name="Tomita M."/>
            <person name="Arakawa K."/>
        </authorList>
    </citation>
    <scope>NUCLEOTIDE SEQUENCE [LARGE SCALE GENOMIC DNA]</scope>
</reference>
<accession>A0A4Y2QT69</accession>
<protein>
    <submittedName>
        <fullName evidence="2">Uncharacterized protein</fullName>
    </submittedName>
</protein>
<organism evidence="2 3">
    <name type="scientific">Araneus ventricosus</name>
    <name type="common">Orbweaver spider</name>
    <name type="synonym">Epeira ventricosa</name>
    <dbReference type="NCBI Taxonomy" id="182803"/>
    <lineage>
        <taxon>Eukaryota</taxon>
        <taxon>Metazoa</taxon>
        <taxon>Ecdysozoa</taxon>
        <taxon>Arthropoda</taxon>
        <taxon>Chelicerata</taxon>
        <taxon>Arachnida</taxon>
        <taxon>Araneae</taxon>
        <taxon>Araneomorphae</taxon>
        <taxon>Entelegynae</taxon>
        <taxon>Araneoidea</taxon>
        <taxon>Araneidae</taxon>
        <taxon>Araneus</taxon>
    </lineage>
</organism>
<proteinExistence type="predicted"/>
<dbReference type="AlphaFoldDB" id="A0A4Y2QT69"/>
<feature type="region of interest" description="Disordered" evidence="1">
    <location>
        <begin position="52"/>
        <end position="77"/>
    </location>
</feature>